<dbReference type="VEuPathDB" id="TriTrypDB:LtaPh_3441700"/>
<dbReference type="Proteomes" id="UP000419144">
    <property type="component" value="Unassembled WGS sequence"/>
</dbReference>
<accession>A0A640KT90</accession>
<dbReference type="EMBL" id="BLBS01000054">
    <property type="protein sequence ID" value="GET92491.1"/>
    <property type="molecule type" value="Genomic_DNA"/>
</dbReference>
<protein>
    <submittedName>
        <fullName evidence="1">Uncharacterized protein</fullName>
    </submittedName>
</protein>
<keyword evidence="2" id="KW-1185">Reference proteome</keyword>
<name>A0A640KT90_LEITA</name>
<sequence length="221" mass="24128">MPFSLAELQNVFFDALTGCPSDAPQQTRDTAVALAGASIFAGLWQPMDATRLPVRAYLRGTGDFDTEDACRNTVIRVVDAALNDLLNDDALNALIGEKARESADVVGACVHILRKYLLWILDGYLNYDGTPQCPFHEALKSTVCAFSLEWGQTFGLMFEEAQSSDELFSVLVTRGARHYATAVVPNPDDAKVRMVTAMSLQLFLMAKAYSSNTPFPLPALP</sequence>
<evidence type="ECO:0000313" key="1">
    <source>
        <dbReference type="EMBL" id="GET92491.1"/>
    </source>
</evidence>
<proteinExistence type="predicted"/>
<gene>
    <name evidence="1" type="ORF">LtaPh_3441700</name>
</gene>
<reference evidence="1" key="1">
    <citation type="submission" date="2019-11" db="EMBL/GenBank/DDBJ databases">
        <title>Leishmania tarentolae CDS.</title>
        <authorList>
            <person name="Goto Y."/>
            <person name="Yamagishi J."/>
        </authorList>
    </citation>
    <scope>NUCLEOTIDE SEQUENCE [LARGE SCALE GENOMIC DNA]</scope>
    <source>
        <strain evidence="1">Parrot Tar II</strain>
    </source>
</reference>
<evidence type="ECO:0000313" key="2">
    <source>
        <dbReference type="Proteomes" id="UP000419144"/>
    </source>
</evidence>
<organism evidence="1 2">
    <name type="scientific">Leishmania tarentolae</name>
    <name type="common">Sauroleishmania tarentolae</name>
    <dbReference type="NCBI Taxonomy" id="5689"/>
    <lineage>
        <taxon>Eukaryota</taxon>
        <taxon>Discoba</taxon>
        <taxon>Euglenozoa</taxon>
        <taxon>Kinetoplastea</taxon>
        <taxon>Metakinetoplastina</taxon>
        <taxon>Trypanosomatida</taxon>
        <taxon>Trypanosomatidae</taxon>
        <taxon>Leishmaniinae</taxon>
        <taxon>Leishmania</taxon>
        <taxon>lizard Leishmania</taxon>
    </lineage>
</organism>
<comment type="caution">
    <text evidence="1">The sequence shown here is derived from an EMBL/GenBank/DDBJ whole genome shotgun (WGS) entry which is preliminary data.</text>
</comment>
<dbReference type="AlphaFoldDB" id="A0A640KT90"/>
<dbReference type="OrthoDB" id="259266at2759"/>